<sequence length="205" mass="24192">SSKSTPDQIQKAFNKYIESIRSYYKCNRANSSQEDYEDNIRALNAFKSWINSTMFTKINRLESKNRRLEKRNYQQTKEIKDLRKENNFLRKQNEALKIAVMHSAQVYKNNDEEYQSEITQLRQILGEIALSCQECNIDFNMVNRILQKNGIKILGTQKRYSSYHEAFEAASLQNINQDSEYSLPRSVSFYEPEPEDGECSNRRNL</sequence>
<feature type="non-terminal residue" evidence="1">
    <location>
        <position position="1"/>
    </location>
</feature>
<evidence type="ECO:0000313" key="1">
    <source>
        <dbReference type="EMBL" id="CAG8676810.1"/>
    </source>
</evidence>
<organism evidence="1 2">
    <name type="scientific">Racocetra persica</name>
    <dbReference type="NCBI Taxonomy" id="160502"/>
    <lineage>
        <taxon>Eukaryota</taxon>
        <taxon>Fungi</taxon>
        <taxon>Fungi incertae sedis</taxon>
        <taxon>Mucoromycota</taxon>
        <taxon>Glomeromycotina</taxon>
        <taxon>Glomeromycetes</taxon>
        <taxon>Diversisporales</taxon>
        <taxon>Gigasporaceae</taxon>
        <taxon>Racocetra</taxon>
    </lineage>
</organism>
<dbReference type="EMBL" id="CAJVQC010016468">
    <property type="protein sequence ID" value="CAG8676810.1"/>
    <property type="molecule type" value="Genomic_DNA"/>
</dbReference>
<keyword evidence="2" id="KW-1185">Reference proteome</keyword>
<protein>
    <submittedName>
        <fullName evidence="1">19528_t:CDS:1</fullName>
    </submittedName>
</protein>
<dbReference type="Proteomes" id="UP000789920">
    <property type="component" value="Unassembled WGS sequence"/>
</dbReference>
<accession>A0ACA9NVA2</accession>
<comment type="caution">
    <text evidence="1">The sequence shown here is derived from an EMBL/GenBank/DDBJ whole genome shotgun (WGS) entry which is preliminary data.</text>
</comment>
<evidence type="ECO:0000313" key="2">
    <source>
        <dbReference type="Proteomes" id="UP000789920"/>
    </source>
</evidence>
<gene>
    <name evidence="1" type="ORF">RPERSI_LOCUS8928</name>
</gene>
<name>A0ACA9NVA2_9GLOM</name>
<proteinExistence type="predicted"/>
<reference evidence="1" key="1">
    <citation type="submission" date="2021-06" db="EMBL/GenBank/DDBJ databases">
        <authorList>
            <person name="Kallberg Y."/>
            <person name="Tangrot J."/>
            <person name="Rosling A."/>
        </authorList>
    </citation>
    <scope>NUCLEOTIDE SEQUENCE</scope>
    <source>
        <strain evidence="1">MA461A</strain>
    </source>
</reference>